<feature type="compositionally biased region" description="Polar residues" evidence="1">
    <location>
        <begin position="76"/>
        <end position="86"/>
    </location>
</feature>
<feature type="compositionally biased region" description="Basic and acidic residues" evidence="1">
    <location>
        <begin position="60"/>
        <end position="70"/>
    </location>
</feature>
<dbReference type="EMBL" id="JARQZJ010000035">
    <property type="protein sequence ID" value="KAK9875964.1"/>
    <property type="molecule type" value="Genomic_DNA"/>
</dbReference>
<proteinExistence type="predicted"/>
<name>A0AAW1U5M9_9CUCU</name>
<dbReference type="AlphaFoldDB" id="A0AAW1U5M9"/>
<evidence type="ECO:0000313" key="3">
    <source>
        <dbReference type="Proteomes" id="UP001431783"/>
    </source>
</evidence>
<sequence>MKLIKQTSKYLKNTGKQEQEMFSNTKLFNDSNKDPKASTDHVKDEPKKMFYKSCYYMDDTRPESENEKNSGHPALQFSQQFPQSDLKSVPLKDRDVNKSLSVNFDEEIEFKEID</sequence>
<feature type="compositionally biased region" description="Basic and acidic residues" evidence="1">
    <location>
        <begin position="31"/>
        <end position="43"/>
    </location>
</feature>
<dbReference type="Proteomes" id="UP001431783">
    <property type="component" value="Unassembled WGS sequence"/>
</dbReference>
<keyword evidence="3" id="KW-1185">Reference proteome</keyword>
<protein>
    <submittedName>
        <fullName evidence="2">Uncharacterized protein</fullName>
    </submittedName>
</protein>
<feature type="region of interest" description="Disordered" evidence="1">
    <location>
        <begin position="23"/>
        <end position="43"/>
    </location>
</feature>
<reference evidence="2 3" key="1">
    <citation type="submission" date="2023-03" db="EMBL/GenBank/DDBJ databases">
        <title>Genome insight into feeding habits of ladybird beetles.</title>
        <authorList>
            <person name="Li H.-S."/>
            <person name="Huang Y.-H."/>
            <person name="Pang H."/>
        </authorList>
    </citation>
    <scope>NUCLEOTIDE SEQUENCE [LARGE SCALE GENOMIC DNA]</scope>
    <source>
        <strain evidence="2">SYSU_2023b</strain>
        <tissue evidence="2">Whole body</tissue>
    </source>
</reference>
<organism evidence="2 3">
    <name type="scientific">Henosepilachna vigintioctopunctata</name>
    <dbReference type="NCBI Taxonomy" id="420089"/>
    <lineage>
        <taxon>Eukaryota</taxon>
        <taxon>Metazoa</taxon>
        <taxon>Ecdysozoa</taxon>
        <taxon>Arthropoda</taxon>
        <taxon>Hexapoda</taxon>
        <taxon>Insecta</taxon>
        <taxon>Pterygota</taxon>
        <taxon>Neoptera</taxon>
        <taxon>Endopterygota</taxon>
        <taxon>Coleoptera</taxon>
        <taxon>Polyphaga</taxon>
        <taxon>Cucujiformia</taxon>
        <taxon>Coccinelloidea</taxon>
        <taxon>Coccinellidae</taxon>
        <taxon>Epilachninae</taxon>
        <taxon>Epilachnini</taxon>
        <taxon>Henosepilachna</taxon>
    </lineage>
</organism>
<accession>A0AAW1U5M9</accession>
<evidence type="ECO:0000313" key="2">
    <source>
        <dbReference type="EMBL" id="KAK9875964.1"/>
    </source>
</evidence>
<feature type="region of interest" description="Disordered" evidence="1">
    <location>
        <begin position="60"/>
        <end position="92"/>
    </location>
</feature>
<comment type="caution">
    <text evidence="2">The sequence shown here is derived from an EMBL/GenBank/DDBJ whole genome shotgun (WGS) entry which is preliminary data.</text>
</comment>
<evidence type="ECO:0000256" key="1">
    <source>
        <dbReference type="SAM" id="MobiDB-lite"/>
    </source>
</evidence>
<gene>
    <name evidence="2" type="ORF">WA026_011066</name>
</gene>